<feature type="chain" id="PRO_5010531457" evidence="1">
    <location>
        <begin position="20"/>
        <end position="197"/>
    </location>
</feature>
<dbReference type="OrthoDB" id="1151160at2"/>
<sequence length="197" mass="21945">MVKKIFTVMLLALSLTGYAQKIKIVEGSLAPLKGQKSVNTQFTYDNMLIGGKGLEEKAYIEKRKKELDEKEAGRGDKFEQAWVSDRKERFEPQFRELFSKHSDLSTVDEKAQYTVIFHTTRTEVGFNVGVASKPAYIDAEILVVETANPSKVIAKITMLKSPGAQAMGMDFETGARLQEAYAKAGKELGKLVSKETK</sequence>
<evidence type="ECO:0000256" key="1">
    <source>
        <dbReference type="SAM" id="SignalP"/>
    </source>
</evidence>
<organism evidence="2 3">
    <name type="scientific">Ohtaekwangia koreensis</name>
    <dbReference type="NCBI Taxonomy" id="688867"/>
    <lineage>
        <taxon>Bacteria</taxon>
        <taxon>Pseudomonadati</taxon>
        <taxon>Bacteroidota</taxon>
        <taxon>Cytophagia</taxon>
        <taxon>Cytophagales</taxon>
        <taxon>Fulvivirgaceae</taxon>
        <taxon>Ohtaekwangia</taxon>
    </lineage>
</organism>
<dbReference type="AlphaFoldDB" id="A0A1T5JJS8"/>
<dbReference type="STRING" id="688867.SAMN05660236_1158"/>
<name>A0A1T5JJS8_9BACT</name>
<feature type="signal peptide" evidence="1">
    <location>
        <begin position="1"/>
        <end position="19"/>
    </location>
</feature>
<evidence type="ECO:0000313" key="2">
    <source>
        <dbReference type="EMBL" id="SKC51502.1"/>
    </source>
</evidence>
<reference evidence="2 3" key="1">
    <citation type="submission" date="2017-02" db="EMBL/GenBank/DDBJ databases">
        <authorList>
            <person name="Peterson S.W."/>
        </authorList>
    </citation>
    <scope>NUCLEOTIDE SEQUENCE [LARGE SCALE GENOMIC DNA]</scope>
    <source>
        <strain evidence="2 3">DSM 25262</strain>
    </source>
</reference>
<dbReference type="RefSeq" id="WP_079685717.1">
    <property type="nucleotide sequence ID" value="NZ_FUZU01000001.1"/>
</dbReference>
<dbReference type="Proteomes" id="UP000190961">
    <property type="component" value="Unassembled WGS sequence"/>
</dbReference>
<proteinExistence type="predicted"/>
<accession>A0A1T5JJS8</accession>
<keyword evidence="1" id="KW-0732">Signal</keyword>
<evidence type="ECO:0000313" key="3">
    <source>
        <dbReference type="Proteomes" id="UP000190961"/>
    </source>
</evidence>
<gene>
    <name evidence="2" type="ORF">SAMN05660236_1158</name>
</gene>
<protein>
    <submittedName>
        <fullName evidence="2">Uncharacterized protein</fullName>
    </submittedName>
</protein>
<dbReference type="EMBL" id="FUZU01000001">
    <property type="protein sequence ID" value="SKC51502.1"/>
    <property type="molecule type" value="Genomic_DNA"/>
</dbReference>
<keyword evidence="3" id="KW-1185">Reference proteome</keyword>